<evidence type="ECO:0000313" key="8">
    <source>
        <dbReference type="EMBL" id="OAQ66820.1"/>
    </source>
</evidence>
<keyword evidence="6" id="KW-0503">Monooxygenase</keyword>
<organism evidence="8 9">
    <name type="scientific">Pochonia chlamydosporia 170</name>
    <dbReference type="NCBI Taxonomy" id="1380566"/>
    <lineage>
        <taxon>Eukaryota</taxon>
        <taxon>Fungi</taxon>
        <taxon>Dikarya</taxon>
        <taxon>Ascomycota</taxon>
        <taxon>Pezizomycotina</taxon>
        <taxon>Sordariomycetes</taxon>
        <taxon>Hypocreomycetidae</taxon>
        <taxon>Hypocreales</taxon>
        <taxon>Clavicipitaceae</taxon>
        <taxon>Pochonia</taxon>
    </lineage>
</organism>
<evidence type="ECO:0000256" key="2">
    <source>
        <dbReference type="ARBA" id="ARBA00007992"/>
    </source>
</evidence>
<dbReference type="GeneID" id="28851053"/>
<dbReference type="SMR" id="A0A179FNL4"/>
<dbReference type="InterPro" id="IPR051104">
    <property type="entry name" value="FAD_monoxygenase"/>
</dbReference>
<dbReference type="Gene3D" id="3.50.50.60">
    <property type="entry name" value="FAD/NAD(P)-binding domain"/>
    <property type="match status" value="1"/>
</dbReference>
<dbReference type="PANTHER" id="PTHR46720">
    <property type="entry name" value="HYDROXYLASE, PUTATIVE (AFU_ORTHOLOGUE AFUA_3G01460)-RELATED"/>
    <property type="match status" value="1"/>
</dbReference>
<accession>A0A179FNL4</accession>
<evidence type="ECO:0000256" key="5">
    <source>
        <dbReference type="ARBA" id="ARBA00023002"/>
    </source>
</evidence>
<evidence type="ECO:0000256" key="3">
    <source>
        <dbReference type="ARBA" id="ARBA00022630"/>
    </source>
</evidence>
<dbReference type="RefSeq" id="XP_018143907.1">
    <property type="nucleotide sequence ID" value="XM_018287059.1"/>
</dbReference>
<sequence>MGSRPTSESPPEIAIVGGGIVGLILAAGLHRRSVPVSIYERSSTFRESGAGIGFNIAAKACMEMIDPGVITALRLCGGVPISALDPDDPHDYLRWVDGFSQDLDIGKLAKNKEWEITPGGWQRQYMKADAGYKGIEGTRRDHFLDQMGTLFPSDMIHFNKELESIADPEDGGRLTLRFTDGTIATADAVVGCDGIRSRTREFVLNPFSPPKEGVPTYTNVRSARVLVPMAAAADALGATTASIYYNHIGPGANLLHYPVAQNTLVNVALFYHDPQPWSEEGSWTARQSPRSDIEAAFKDWHPRIRNLLEKMPETVPVMGLFDMYEHPLAHYNNGRVCVAGDAAHASTPHHGAGAGMGIEDALCLSVLLAEVAGTVRIGGVSKADAVAAALRVYDDARRGRSQWLVNSSRRVCDLQHSPDFADPAKRVSAETCFEEIMDRTLKIWNFDYMGMVRQSVEKYGRAVNTIRVKS</sequence>
<dbReference type="EMBL" id="LSBJ02000004">
    <property type="protein sequence ID" value="OAQ66820.1"/>
    <property type="molecule type" value="Genomic_DNA"/>
</dbReference>
<name>A0A179FNL4_METCM</name>
<comment type="similarity">
    <text evidence="2">Belongs to the paxM FAD-dependent monooxygenase family.</text>
</comment>
<comment type="cofactor">
    <cofactor evidence="1">
        <name>FAD</name>
        <dbReference type="ChEBI" id="CHEBI:57692"/>
    </cofactor>
</comment>
<keyword evidence="5" id="KW-0560">Oxidoreductase</keyword>
<dbReference type="SUPFAM" id="SSF54373">
    <property type="entry name" value="FAD-linked reductases, C-terminal domain"/>
    <property type="match status" value="1"/>
</dbReference>
<feature type="domain" description="FAD-binding" evidence="7">
    <location>
        <begin position="156"/>
        <end position="372"/>
    </location>
</feature>
<keyword evidence="9" id="KW-1185">Reference proteome</keyword>
<dbReference type="OrthoDB" id="417877at2759"/>
<dbReference type="PANTHER" id="PTHR46720:SF3">
    <property type="entry name" value="FAD-BINDING DOMAIN-CONTAINING PROTEIN-RELATED"/>
    <property type="match status" value="1"/>
</dbReference>
<evidence type="ECO:0000259" key="7">
    <source>
        <dbReference type="Pfam" id="PF01494"/>
    </source>
</evidence>
<dbReference type="SUPFAM" id="SSF51905">
    <property type="entry name" value="FAD/NAD(P)-binding domain"/>
    <property type="match status" value="1"/>
</dbReference>
<dbReference type="PRINTS" id="PR00420">
    <property type="entry name" value="RNGMNOXGNASE"/>
</dbReference>
<keyword evidence="4" id="KW-0274">FAD</keyword>
<dbReference type="GO" id="GO:0044550">
    <property type="term" value="P:secondary metabolite biosynthetic process"/>
    <property type="evidence" value="ECO:0007669"/>
    <property type="project" value="TreeGrafter"/>
</dbReference>
<protein>
    <submittedName>
        <fullName evidence="8">Salicylate 1-monooxygenase</fullName>
    </submittedName>
</protein>
<evidence type="ECO:0000256" key="1">
    <source>
        <dbReference type="ARBA" id="ARBA00001974"/>
    </source>
</evidence>
<dbReference type="Proteomes" id="UP000078397">
    <property type="component" value="Unassembled WGS sequence"/>
</dbReference>
<evidence type="ECO:0000313" key="9">
    <source>
        <dbReference type="Proteomes" id="UP000078397"/>
    </source>
</evidence>
<gene>
    <name evidence="8" type="ORF">VFPPC_08332</name>
</gene>
<dbReference type="GO" id="GO:0071949">
    <property type="term" value="F:FAD binding"/>
    <property type="evidence" value="ECO:0007669"/>
    <property type="project" value="InterPro"/>
</dbReference>
<proteinExistence type="inferred from homology"/>
<dbReference type="GO" id="GO:0004497">
    <property type="term" value="F:monooxygenase activity"/>
    <property type="evidence" value="ECO:0007669"/>
    <property type="project" value="UniProtKB-KW"/>
</dbReference>
<reference evidence="8 9" key="1">
    <citation type="journal article" date="2016" name="PLoS Pathog.">
        <title>Biosynthesis of antibiotic leucinostatins in bio-control fungus Purpureocillium lilacinum and their inhibition on phytophthora revealed by genome mining.</title>
        <authorList>
            <person name="Wang G."/>
            <person name="Liu Z."/>
            <person name="Lin R."/>
            <person name="Li E."/>
            <person name="Mao Z."/>
            <person name="Ling J."/>
            <person name="Yang Y."/>
            <person name="Yin W.B."/>
            <person name="Xie B."/>
        </authorList>
    </citation>
    <scope>NUCLEOTIDE SEQUENCE [LARGE SCALE GENOMIC DNA]</scope>
    <source>
        <strain evidence="8">170</strain>
    </source>
</reference>
<dbReference type="InterPro" id="IPR002938">
    <property type="entry name" value="FAD-bd"/>
</dbReference>
<keyword evidence="3" id="KW-0285">Flavoprotein</keyword>
<evidence type="ECO:0000256" key="6">
    <source>
        <dbReference type="ARBA" id="ARBA00023033"/>
    </source>
</evidence>
<dbReference type="STRING" id="1380566.A0A179FNL4"/>
<dbReference type="InterPro" id="IPR036188">
    <property type="entry name" value="FAD/NAD-bd_sf"/>
</dbReference>
<dbReference type="AlphaFoldDB" id="A0A179FNL4"/>
<dbReference type="KEGG" id="pchm:VFPPC_08332"/>
<evidence type="ECO:0000256" key="4">
    <source>
        <dbReference type="ARBA" id="ARBA00022827"/>
    </source>
</evidence>
<dbReference type="Pfam" id="PF01494">
    <property type="entry name" value="FAD_binding_3"/>
    <property type="match status" value="1"/>
</dbReference>
<comment type="caution">
    <text evidence="8">The sequence shown here is derived from an EMBL/GenBank/DDBJ whole genome shotgun (WGS) entry which is preliminary data.</text>
</comment>